<keyword evidence="2" id="KW-0472">Membrane</keyword>
<dbReference type="OrthoDB" id="5406607at2759"/>
<keyword evidence="2" id="KW-1133">Transmembrane helix</keyword>
<sequence>MAILSQLCPRMLNSNSTIIQLISGGQSLFTSITLYRSRGDQIDRYGFAAFGLTVAPYAVMSVVNLLGSIMVPSYPAMYLVASSISDEAKKRPGCHLEGLVGRLREFDEDKPNLFRCENTHFFWIRDPVCFEMDQEENNETDIYNSEDKILEKGLNIRFKMSISQRLDIQSSAMESISQPNPNALAELEPPKLDFCFSVRGETGGQGSDSISSSKRSTITERTNGEPRELHTTEIRAQRRLQPHIEQAPTEWRRGMWTEKNIHEPKVAMQNEAIVFVPDSPRIERTVVSLAKLPNYHVKVYAASTYPATNQDDVHFESLGSKAEHIGSALYAACIISLIPLAIIGGLSGFKPQSATLAQETWTMTWLVSGGVVGVWGMSFWGWLNCDFDAGLGRTDLIHFFIGSLIFMLIFAVPTIGGFVVVGQMLVAYGSCYRFT</sequence>
<dbReference type="InParanoid" id="A0A2J6SPU1"/>
<protein>
    <submittedName>
        <fullName evidence="3">Uncharacterized protein</fullName>
    </submittedName>
</protein>
<feature type="transmembrane region" description="Helical" evidence="2">
    <location>
        <begin position="403"/>
        <end position="428"/>
    </location>
</feature>
<evidence type="ECO:0000256" key="2">
    <source>
        <dbReference type="SAM" id="Phobius"/>
    </source>
</evidence>
<evidence type="ECO:0000256" key="1">
    <source>
        <dbReference type="SAM" id="MobiDB-lite"/>
    </source>
</evidence>
<evidence type="ECO:0000313" key="4">
    <source>
        <dbReference type="Proteomes" id="UP000235371"/>
    </source>
</evidence>
<proteinExistence type="predicted"/>
<reference evidence="3 4" key="1">
    <citation type="submission" date="2016-04" db="EMBL/GenBank/DDBJ databases">
        <title>A degradative enzymes factory behind the ericoid mycorrhizal symbiosis.</title>
        <authorList>
            <consortium name="DOE Joint Genome Institute"/>
            <person name="Martino E."/>
            <person name="Morin E."/>
            <person name="Grelet G."/>
            <person name="Kuo A."/>
            <person name="Kohler A."/>
            <person name="Daghino S."/>
            <person name="Barry K."/>
            <person name="Choi C."/>
            <person name="Cichocki N."/>
            <person name="Clum A."/>
            <person name="Copeland A."/>
            <person name="Hainaut M."/>
            <person name="Haridas S."/>
            <person name="Labutti K."/>
            <person name="Lindquist E."/>
            <person name="Lipzen A."/>
            <person name="Khouja H.-R."/>
            <person name="Murat C."/>
            <person name="Ohm R."/>
            <person name="Olson A."/>
            <person name="Spatafora J."/>
            <person name="Veneault-Fourrey C."/>
            <person name="Henrissat B."/>
            <person name="Grigoriev I."/>
            <person name="Martin F."/>
            <person name="Perotto S."/>
        </authorList>
    </citation>
    <scope>NUCLEOTIDE SEQUENCE [LARGE SCALE GENOMIC DNA]</scope>
    <source>
        <strain evidence="3 4">E</strain>
    </source>
</reference>
<name>A0A2J6SPU1_9HELO</name>
<feature type="region of interest" description="Disordered" evidence="1">
    <location>
        <begin position="202"/>
        <end position="229"/>
    </location>
</feature>
<feature type="transmembrane region" description="Helical" evidence="2">
    <location>
        <begin position="328"/>
        <end position="349"/>
    </location>
</feature>
<feature type="transmembrane region" description="Helical" evidence="2">
    <location>
        <begin position="47"/>
        <end position="71"/>
    </location>
</feature>
<dbReference type="EMBL" id="KZ613895">
    <property type="protein sequence ID" value="PMD52779.1"/>
    <property type="molecule type" value="Genomic_DNA"/>
</dbReference>
<dbReference type="Proteomes" id="UP000235371">
    <property type="component" value="Unassembled WGS sequence"/>
</dbReference>
<dbReference type="RefSeq" id="XP_024729683.1">
    <property type="nucleotide sequence ID" value="XM_024870921.1"/>
</dbReference>
<keyword evidence="4" id="KW-1185">Reference proteome</keyword>
<feature type="compositionally biased region" description="Low complexity" evidence="1">
    <location>
        <begin position="207"/>
        <end position="216"/>
    </location>
</feature>
<keyword evidence="2" id="KW-0812">Transmembrane</keyword>
<accession>A0A2J6SPU1</accession>
<dbReference type="AlphaFoldDB" id="A0A2J6SPU1"/>
<evidence type="ECO:0000313" key="3">
    <source>
        <dbReference type="EMBL" id="PMD52779.1"/>
    </source>
</evidence>
<organism evidence="3 4">
    <name type="scientific">Hyaloscypha bicolor E</name>
    <dbReference type="NCBI Taxonomy" id="1095630"/>
    <lineage>
        <taxon>Eukaryota</taxon>
        <taxon>Fungi</taxon>
        <taxon>Dikarya</taxon>
        <taxon>Ascomycota</taxon>
        <taxon>Pezizomycotina</taxon>
        <taxon>Leotiomycetes</taxon>
        <taxon>Helotiales</taxon>
        <taxon>Hyaloscyphaceae</taxon>
        <taxon>Hyaloscypha</taxon>
        <taxon>Hyaloscypha bicolor</taxon>
    </lineage>
</organism>
<gene>
    <name evidence="3" type="ORF">K444DRAFT_191215</name>
</gene>
<dbReference type="GeneID" id="36579003"/>
<feature type="transmembrane region" description="Helical" evidence="2">
    <location>
        <begin position="361"/>
        <end position="383"/>
    </location>
</feature>